<keyword evidence="1" id="KW-0645">Protease</keyword>
<protein>
    <submittedName>
        <fullName evidence="1">Cysteine protease</fullName>
    </submittedName>
</protein>
<accession>A0AAD5SLY5</accession>
<proteinExistence type="predicted"/>
<dbReference type="AlphaFoldDB" id="A0AAD5SLY5"/>
<evidence type="ECO:0000313" key="1">
    <source>
        <dbReference type="EMBL" id="KAJ3057471.1"/>
    </source>
</evidence>
<gene>
    <name evidence="1" type="primary">RIM13</name>
    <name evidence="1" type="ORF">HK097_006399</name>
</gene>
<dbReference type="SUPFAM" id="SSF49758">
    <property type="entry name" value="Calpain large subunit, middle domain (domain III)"/>
    <property type="match status" value="2"/>
</dbReference>
<sequence>GEYTIVASTFDPGKVGNFVLTVRSSTRFTCDAIPLEGEGMYRKTIEGHWELQINAMGSKRGPEFFLNPQFWITATAQTRIRIRLQAPAIKPSPALNITLFQRDEKAKSMVEVASSGPYIDWIQGVVLRDFSLYAGGAYAVVFSTWKPVSGSYTAFMYTDKPVDVRQAEP</sequence>
<name>A0AAD5SLY5_9FUNG</name>
<evidence type="ECO:0000313" key="2">
    <source>
        <dbReference type="Proteomes" id="UP001212841"/>
    </source>
</evidence>
<dbReference type="EMBL" id="JADGJD010000003">
    <property type="protein sequence ID" value="KAJ3057471.1"/>
    <property type="molecule type" value="Genomic_DNA"/>
</dbReference>
<dbReference type="GO" id="GO:0006508">
    <property type="term" value="P:proteolysis"/>
    <property type="evidence" value="ECO:0007669"/>
    <property type="project" value="UniProtKB-KW"/>
</dbReference>
<keyword evidence="2" id="KW-1185">Reference proteome</keyword>
<feature type="non-terminal residue" evidence="1">
    <location>
        <position position="169"/>
    </location>
</feature>
<dbReference type="InterPro" id="IPR036213">
    <property type="entry name" value="Calpain_III_sf"/>
</dbReference>
<reference evidence="1" key="1">
    <citation type="submission" date="2020-05" db="EMBL/GenBank/DDBJ databases">
        <title>Phylogenomic resolution of chytrid fungi.</title>
        <authorList>
            <person name="Stajich J.E."/>
            <person name="Amses K."/>
            <person name="Simmons R."/>
            <person name="Seto K."/>
            <person name="Myers J."/>
            <person name="Bonds A."/>
            <person name="Quandt C.A."/>
            <person name="Barry K."/>
            <person name="Liu P."/>
            <person name="Grigoriev I."/>
            <person name="Longcore J.E."/>
            <person name="James T.Y."/>
        </authorList>
    </citation>
    <scope>NUCLEOTIDE SEQUENCE</scope>
    <source>
        <strain evidence="1">JEL0318</strain>
    </source>
</reference>
<dbReference type="Gene3D" id="2.60.120.380">
    <property type="match status" value="2"/>
</dbReference>
<organism evidence="1 2">
    <name type="scientific">Rhizophlyctis rosea</name>
    <dbReference type="NCBI Taxonomy" id="64517"/>
    <lineage>
        <taxon>Eukaryota</taxon>
        <taxon>Fungi</taxon>
        <taxon>Fungi incertae sedis</taxon>
        <taxon>Chytridiomycota</taxon>
        <taxon>Chytridiomycota incertae sedis</taxon>
        <taxon>Chytridiomycetes</taxon>
        <taxon>Rhizophlyctidales</taxon>
        <taxon>Rhizophlyctidaceae</taxon>
        <taxon>Rhizophlyctis</taxon>
    </lineage>
</organism>
<dbReference type="Proteomes" id="UP001212841">
    <property type="component" value="Unassembled WGS sequence"/>
</dbReference>
<dbReference type="GO" id="GO:0008233">
    <property type="term" value="F:peptidase activity"/>
    <property type="evidence" value="ECO:0007669"/>
    <property type="project" value="UniProtKB-KW"/>
</dbReference>
<keyword evidence="1" id="KW-0378">Hydrolase</keyword>
<comment type="caution">
    <text evidence="1">The sequence shown here is derived from an EMBL/GenBank/DDBJ whole genome shotgun (WGS) entry which is preliminary data.</text>
</comment>